<dbReference type="Pfam" id="PF05175">
    <property type="entry name" value="MTS"/>
    <property type="match status" value="1"/>
</dbReference>
<dbReference type="EC" id="2.1.1.223" evidence="6"/>
<organism evidence="8 9">
    <name type="scientific">Psychromonas arctica</name>
    <dbReference type="NCBI Taxonomy" id="168275"/>
    <lineage>
        <taxon>Bacteria</taxon>
        <taxon>Pseudomonadati</taxon>
        <taxon>Pseudomonadota</taxon>
        <taxon>Gammaproteobacteria</taxon>
        <taxon>Alteromonadales</taxon>
        <taxon>Psychromonadaceae</taxon>
        <taxon>Psychromonas</taxon>
    </lineage>
</organism>
<dbReference type="PRINTS" id="PR00507">
    <property type="entry name" value="N12N6MTFRASE"/>
</dbReference>
<dbReference type="EMBL" id="JBAKBA010000015">
    <property type="protein sequence ID" value="MEL0659108.1"/>
    <property type="molecule type" value="Genomic_DNA"/>
</dbReference>
<keyword evidence="5 6" id="KW-0819">tRNA processing</keyword>
<comment type="similarity">
    <text evidence="6">Belongs to the methyltransferase superfamily. tRNA (adenine-N(6)-)-methyltransferase family.</text>
</comment>
<evidence type="ECO:0000259" key="7">
    <source>
        <dbReference type="Pfam" id="PF05175"/>
    </source>
</evidence>
<comment type="subcellular location">
    <subcellularLocation>
        <location evidence="6">Cytoplasm</location>
    </subcellularLocation>
</comment>
<comment type="caution">
    <text evidence="8">The sequence shown here is derived from an EMBL/GenBank/DDBJ whole genome shotgun (WGS) entry which is preliminary data.</text>
</comment>
<evidence type="ECO:0000313" key="8">
    <source>
        <dbReference type="EMBL" id="MEL0659108.1"/>
    </source>
</evidence>
<dbReference type="PANTHER" id="PTHR47739">
    <property type="entry name" value="TRNA1(VAL) (ADENINE(37)-N6)-METHYLTRANSFERASE"/>
    <property type="match status" value="1"/>
</dbReference>
<dbReference type="InterPro" id="IPR050210">
    <property type="entry name" value="tRNA_Adenine-N(6)_MTase"/>
</dbReference>
<comment type="function">
    <text evidence="6">Specifically methylates the adenine in position 37 of tRNA(1)(Val) (anticodon cmo5UAC).</text>
</comment>
<name>A0ABU9HBJ4_9GAMM</name>
<dbReference type="Gene3D" id="3.40.50.150">
    <property type="entry name" value="Vaccinia Virus protein VP39"/>
    <property type="match status" value="1"/>
</dbReference>
<dbReference type="GO" id="GO:0008168">
    <property type="term" value="F:methyltransferase activity"/>
    <property type="evidence" value="ECO:0007669"/>
    <property type="project" value="UniProtKB-KW"/>
</dbReference>
<evidence type="ECO:0000256" key="6">
    <source>
        <dbReference type="HAMAP-Rule" id="MF_01872"/>
    </source>
</evidence>
<accession>A0ABU9HBJ4</accession>
<evidence type="ECO:0000256" key="3">
    <source>
        <dbReference type="ARBA" id="ARBA00022679"/>
    </source>
</evidence>
<dbReference type="HAMAP" id="MF_01872">
    <property type="entry name" value="tRNA_methyltr_YfiC"/>
    <property type="match status" value="1"/>
</dbReference>
<gene>
    <name evidence="8" type="ORF">V6255_08130</name>
</gene>
<keyword evidence="4 6" id="KW-0949">S-adenosyl-L-methionine</keyword>
<proteinExistence type="inferred from homology"/>
<dbReference type="InterPro" id="IPR002052">
    <property type="entry name" value="DNA_methylase_N6_adenine_CS"/>
</dbReference>
<dbReference type="InterPro" id="IPR022882">
    <property type="entry name" value="tRNA_adenine-N6_MeTrfase"/>
</dbReference>
<evidence type="ECO:0000256" key="5">
    <source>
        <dbReference type="ARBA" id="ARBA00022694"/>
    </source>
</evidence>
<dbReference type="Proteomes" id="UP001366060">
    <property type="component" value="Unassembled WGS sequence"/>
</dbReference>
<dbReference type="InterPro" id="IPR007848">
    <property type="entry name" value="Small_mtfrase_dom"/>
</dbReference>
<reference evidence="8 9" key="1">
    <citation type="submission" date="2024-02" db="EMBL/GenBank/DDBJ databases">
        <title>Bacteria isolated from the canopy kelp, Nereocystis luetkeana.</title>
        <authorList>
            <person name="Pfister C.A."/>
            <person name="Younker I.T."/>
            <person name="Light S.H."/>
        </authorList>
    </citation>
    <scope>NUCLEOTIDE SEQUENCE [LARGE SCALE GENOMIC DNA]</scope>
    <source>
        <strain evidence="8 9">TI.2.07</strain>
    </source>
</reference>
<sequence>MAKDFTFKQFHITAAECGMPVSTDAILLGAWAKVDKAKTILDIGCGTGLLAIMCAQRNQSAHISAIEIEENAIKAAIDNCINSPWSSRLTVIYCPLQEFVKANKTFDSIICNPPYFNSGEESKTTQRAVARHTSMLSHQTLITSCQKLLNNEGLASFVLPKQEGEAFIKLLDDVSNEKNTLQVSKLTYVKTTINKAATRVLIELTKSSSSMIAKQSELTIHDGSGYSFPYISLTKDFYLKM</sequence>
<dbReference type="InterPro" id="IPR029063">
    <property type="entry name" value="SAM-dependent_MTases_sf"/>
</dbReference>
<dbReference type="SUPFAM" id="SSF53335">
    <property type="entry name" value="S-adenosyl-L-methionine-dependent methyltransferases"/>
    <property type="match status" value="1"/>
</dbReference>
<dbReference type="PROSITE" id="PS00092">
    <property type="entry name" value="N6_MTASE"/>
    <property type="match status" value="1"/>
</dbReference>
<evidence type="ECO:0000256" key="2">
    <source>
        <dbReference type="ARBA" id="ARBA00022603"/>
    </source>
</evidence>
<dbReference type="CDD" id="cd02440">
    <property type="entry name" value="AdoMet_MTases"/>
    <property type="match status" value="1"/>
</dbReference>
<dbReference type="GO" id="GO:0032259">
    <property type="term" value="P:methylation"/>
    <property type="evidence" value="ECO:0007669"/>
    <property type="project" value="UniProtKB-KW"/>
</dbReference>
<keyword evidence="2 6" id="KW-0489">Methyltransferase</keyword>
<feature type="domain" description="Methyltransferase small" evidence="7">
    <location>
        <begin position="33"/>
        <end position="137"/>
    </location>
</feature>
<keyword evidence="9" id="KW-1185">Reference proteome</keyword>
<comment type="catalytic activity">
    <reaction evidence="6">
        <text>adenosine(37) in tRNA1(Val) + S-adenosyl-L-methionine = N(6)-methyladenosine(37) in tRNA1(Val) + S-adenosyl-L-homocysteine + H(+)</text>
        <dbReference type="Rhea" id="RHEA:43160"/>
        <dbReference type="Rhea" id="RHEA-COMP:10369"/>
        <dbReference type="Rhea" id="RHEA-COMP:10370"/>
        <dbReference type="ChEBI" id="CHEBI:15378"/>
        <dbReference type="ChEBI" id="CHEBI:57856"/>
        <dbReference type="ChEBI" id="CHEBI:59789"/>
        <dbReference type="ChEBI" id="CHEBI:74411"/>
        <dbReference type="ChEBI" id="CHEBI:74449"/>
        <dbReference type="EC" id="2.1.1.223"/>
    </reaction>
</comment>
<dbReference type="RefSeq" id="WP_341627699.1">
    <property type="nucleotide sequence ID" value="NZ_JBAKBA010000015.1"/>
</dbReference>
<evidence type="ECO:0000256" key="1">
    <source>
        <dbReference type="ARBA" id="ARBA00022490"/>
    </source>
</evidence>
<protein>
    <recommendedName>
        <fullName evidence="6">tRNA1(Val) (adenine(37)-N6)-methyltransferase</fullName>
        <ecNumber evidence="6">2.1.1.223</ecNumber>
    </recommendedName>
    <alternativeName>
        <fullName evidence="6">tRNA m6A37 methyltransferase</fullName>
    </alternativeName>
</protein>
<keyword evidence="1 6" id="KW-0963">Cytoplasm</keyword>
<evidence type="ECO:0000256" key="4">
    <source>
        <dbReference type="ARBA" id="ARBA00022691"/>
    </source>
</evidence>
<keyword evidence="3 6" id="KW-0808">Transferase</keyword>
<dbReference type="PANTHER" id="PTHR47739:SF1">
    <property type="entry name" value="TRNA1(VAL) (ADENINE(37)-N6)-METHYLTRANSFERASE"/>
    <property type="match status" value="1"/>
</dbReference>
<evidence type="ECO:0000313" key="9">
    <source>
        <dbReference type="Proteomes" id="UP001366060"/>
    </source>
</evidence>